<keyword evidence="3" id="KW-0677">Repeat</keyword>
<evidence type="ECO:0000256" key="1">
    <source>
        <dbReference type="ARBA" id="ARBA00004123"/>
    </source>
</evidence>
<keyword evidence="4" id="KW-0863">Zinc-finger</keyword>
<gene>
    <name evidence="8" type="ORF">SEPCBS119000_001830</name>
</gene>
<dbReference type="InterPro" id="IPR007219">
    <property type="entry name" value="XnlR_reg_dom"/>
</dbReference>
<sequence length="597" mass="67279">MAKRLIQLYLDKRRKENVRKADFRRASNGEARARQENESSYGTPVWLVQAMLLDIIYGHNGLDKRAGEIAATHCAALVSLAQGAELLQPARMDPLDEIDFSMGESDDTRNFQGSDNKFMTKAAKEEAQWLRWKVMEERKRTLYAIFVFSSLLVSSYNHTPALTNSEILLDLPCDEELFSAPTCADFVARGGIAAANHNCMTFHEALSDLLRANEKQLRRQDVSHADETNLSKDDDLKPSTFGCFILINAIHNYIWETRQRHHSKVWTNEETEKMHQHIQPALQAWNRAWNYNNDRYISKNFMTYGAPAMEPISADSIPLLDLAYVRLFVNLARSKEKFWQRDWDGLAEELYHGHEIVQHAEQPPIAGADPAFVDSSPAQMSMASPVFDSNTLLPTGHLGGRLQQSTSMTSRREKHLRKAAYYAIEALSMSNKIGYTLADFANRELPLQSALCVFDCAQVLAEWVATLQDRVGWYLGVLDQNTELNQVPAIMLLEEEDGRLLAKINEVLSVTEMIMNLDISNGTSSAMAGISTRMAFQMQMGEQIGYGAKILSVMAYTLGKASVWPVTQLMAECLENHAGHMRSRAEKSVLACVQDSR</sequence>
<keyword evidence="6" id="KW-0539">Nucleus</keyword>
<dbReference type="PANTHER" id="PTHR40626:SF13">
    <property type="entry name" value="RESPIRATION FACTOR 2-RELATED"/>
    <property type="match status" value="1"/>
</dbReference>
<evidence type="ECO:0000256" key="2">
    <source>
        <dbReference type="ARBA" id="ARBA00022723"/>
    </source>
</evidence>
<evidence type="ECO:0000259" key="7">
    <source>
        <dbReference type="Pfam" id="PF04082"/>
    </source>
</evidence>
<dbReference type="InterPro" id="IPR051059">
    <property type="entry name" value="VerF-like"/>
</dbReference>
<name>A0ABP0DD34_9PEZI</name>
<evidence type="ECO:0000256" key="3">
    <source>
        <dbReference type="ARBA" id="ARBA00022737"/>
    </source>
</evidence>
<dbReference type="PANTHER" id="PTHR40626">
    <property type="entry name" value="MIP31509P"/>
    <property type="match status" value="1"/>
</dbReference>
<protein>
    <recommendedName>
        <fullName evidence="7">Xylanolytic transcriptional activator regulatory domain-containing protein</fullName>
    </recommendedName>
</protein>
<accession>A0ABP0DD34</accession>
<comment type="caution">
    <text evidence="8">The sequence shown here is derived from an EMBL/GenBank/DDBJ whole genome shotgun (WGS) entry which is preliminary data.</text>
</comment>
<keyword evidence="5" id="KW-0862">Zinc</keyword>
<evidence type="ECO:0000313" key="8">
    <source>
        <dbReference type="EMBL" id="CAK7266062.1"/>
    </source>
</evidence>
<evidence type="ECO:0000256" key="6">
    <source>
        <dbReference type="ARBA" id="ARBA00023242"/>
    </source>
</evidence>
<evidence type="ECO:0000256" key="4">
    <source>
        <dbReference type="ARBA" id="ARBA00022771"/>
    </source>
</evidence>
<evidence type="ECO:0000313" key="9">
    <source>
        <dbReference type="Proteomes" id="UP001642502"/>
    </source>
</evidence>
<keyword evidence="2" id="KW-0479">Metal-binding</keyword>
<feature type="domain" description="Xylanolytic transcriptional activator regulatory" evidence="7">
    <location>
        <begin position="30"/>
        <end position="285"/>
    </location>
</feature>
<comment type="subcellular location">
    <subcellularLocation>
        <location evidence="1">Nucleus</location>
    </subcellularLocation>
</comment>
<dbReference type="Pfam" id="PF04082">
    <property type="entry name" value="Fungal_trans"/>
    <property type="match status" value="1"/>
</dbReference>
<dbReference type="Proteomes" id="UP001642502">
    <property type="component" value="Unassembled WGS sequence"/>
</dbReference>
<keyword evidence="9" id="KW-1185">Reference proteome</keyword>
<proteinExistence type="predicted"/>
<organism evidence="8 9">
    <name type="scientific">Sporothrix epigloea</name>
    <dbReference type="NCBI Taxonomy" id="1892477"/>
    <lineage>
        <taxon>Eukaryota</taxon>
        <taxon>Fungi</taxon>
        <taxon>Dikarya</taxon>
        <taxon>Ascomycota</taxon>
        <taxon>Pezizomycotina</taxon>
        <taxon>Sordariomycetes</taxon>
        <taxon>Sordariomycetidae</taxon>
        <taxon>Ophiostomatales</taxon>
        <taxon>Ophiostomataceae</taxon>
        <taxon>Sporothrix</taxon>
    </lineage>
</organism>
<evidence type="ECO:0000256" key="5">
    <source>
        <dbReference type="ARBA" id="ARBA00022833"/>
    </source>
</evidence>
<dbReference type="EMBL" id="CAWUON010000016">
    <property type="protein sequence ID" value="CAK7266062.1"/>
    <property type="molecule type" value="Genomic_DNA"/>
</dbReference>
<reference evidence="8 9" key="1">
    <citation type="submission" date="2024-01" db="EMBL/GenBank/DDBJ databases">
        <authorList>
            <person name="Allen C."/>
            <person name="Tagirdzhanova G."/>
        </authorList>
    </citation>
    <scope>NUCLEOTIDE SEQUENCE [LARGE SCALE GENOMIC DNA]</scope>
    <source>
        <strain evidence="8 9">CBS 119000</strain>
    </source>
</reference>